<dbReference type="InterPro" id="IPR009003">
    <property type="entry name" value="Peptidase_S1_PA"/>
</dbReference>
<dbReference type="InterPro" id="IPR051201">
    <property type="entry name" value="Chloro_Bact_Ser_Proteases"/>
</dbReference>
<dbReference type="PRINTS" id="PR00834">
    <property type="entry name" value="PROTEASES2C"/>
</dbReference>
<dbReference type="InterPro" id="IPR001478">
    <property type="entry name" value="PDZ"/>
</dbReference>
<gene>
    <name evidence="4" type="ORF">C3928_05225</name>
</gene>
<dbReference type="Pfam" id="PF13365">
    <property type="entry name" value="Trypsin_2"/>
    <property type="match status" value="1"/>
</dbReference>
<evidence type="ECO:0000256" key="2">
    <source>
        <dbReference type="ARBA" id="ARBA00022670"/>
    </source>
</evidence>
<dbReference type="Pfam" id="PF13180">
    <property type="entry name" value="PDZ_2"/>
    <property type="match status" value="1"/>
</dbReference>
<dbReference type="GO" id="GO:0006508">
    <property type="term" value="P:proteolysis"/>
    <property type="evidence" value="ECO:0007669"/>
    <property type="project" value="UniProtKB-KW"/>
</dbReference>
<dbReference type="SUPFAM" id="SSF50494">
    <property type="entry name" value="Trypsin-like serine proteases"/>
    <property type="match status" value="1"/>
</dbReference>
<dbReference type="PANTHER" id="PTHR43343:SF3">
    <property type="entry name" value="PROTEASE DO-LIKE 8, CHLOROPLASTIC"/>
    <property type="match status" value="1"/>
</dbReference>
<dbReference type="SMART" id="SM00228">
    <property type="entry name" value="PDZ"/>
    <property type="match status" value="1"/>
</dbReference>
<evidence type="ECO:0000313" key="4">
    <source>
        <dbReference type="EMBL" id="PPK31436.1"/>
    </source>
</evidence>
<dbReference type="InterPro" id="IPR043504">
    <property type="entry name" value="Peptidase_S1_PA_chymotrypsin"/>
</dbReference>
<evidence type="ECO:0000256" key="3">
    <source>
        <dbReference type="ARBA" id="ARBA00022801"/>
    </source>
</evidence>
<dbReference type="SUPFAM" id="SSF50156">
    <property type="entry name" value="PDZ domain-like"/>
    <property type="match status" value="1"/>
</dbReference>
<dbReference type="Gene3D" id="2.40.10.10">
    <property type="entry name" value="Trypsin-like serine proteases"/>
    <property type="match status" value="2"/>
</dbReference>
<dbReference type="OrthoDB" id="9758917at2"/>
<dbReference type="InterPro" id="IPR001940">
    <property type="entry name" value="Peptidase_S1C"/>
</dbReference>
<dbReference type="RefSeq" id="WP_027227612.1">
    <property type="nucleotide sequence ID" value="NZ_CP021259.1"/>
</dbReference>
<dbReference type="PANTHER" id="PTHR43343">
    <property type="entry name" value="PEPTIDASE S12"/>
    <property type="match status" value="1"/>
</dbReference>
<protein>
    <submittedName>
        <fullName evidence="4">PDZ domain-containing protein</fullName>
    </submittedName>
</protein>
<organism evidence="4 5">
    <name type="scientific">Legionella pneumophila</name>
    <dbReference type="NCBI Taxonomy" id="446"/>
    <lineage>
        <taxon>Bacteria</taxon>
        <taxon>Pseudomonadati</taxon>
        <taxon>Pseudomonadota</taxon>
        <taxon>Gammaproteobacteria</taxon>
        <taxon>Legionellales</taxon>
        <taxon>Legionellaceae</taxon>
        <taxon>Legionella</taxon>
    </lineage>
</organism>
<keyword evidence="3" id="KW-0378">Hydrolase</keyword>
<comment type="similarity">
    <text evidence="1">Belongs to the peptidase S1C family.</text>
</comment>
<dbReference type="AlphaFoldDB" id="A0A2S6F211"/>
<dbReference type="Gene3D" id="2.30.42.10">
    <property type="match status" value="1"/>
</dbReference>
<dbReference type="PROSITE" id="PS50106">
    <property type="entry name" value="PDZ"/>
    <property type="match status" value="1"/>
</dbReference>
<dbReference type="GO" id="GO:0004252">
    <property type="term" value="F:serine-type endopeptidase activity"/>
    <property type="evidence" value="ECO:0007669"/>
    <property type="project" value="InterPro"/>
</dbReference>
<name>A0A2S6F211_LEGPN</name>
<proteinExistence type="inferred from homology"/>
<keyword evidence="2" id="KW-0645">Protease</keyword>
<dbReference type="EMBL" id="PQWY01000010">
    <property type="protein sequence ID" value="PPK31436.1"/>
    <property type="molecule type" value="Genomic_DNA"/>
</dbReference>
<dbReference type="InterPro" id="IPR036034">
    <property type="entry name" value="PDZ_sf"/>
</dbReference>
<accession>A0A2S6F211</accession>
<reference evidence="4 5" key="1">
    <citation type="submission" date="2018-02" db="EMBL/GenBank/DDBJ databases">
        <title>Draft genome sequences of four Legionella pneumophila clinical strains isolated in Ontario.</title>
        <authorList>
            <person name="Fortuna A."/>
            <person name="Ramnarine R."/>
            <person name="Li A."/>
            <person name="Frantz C."/>
            <person name="Mallo G."/>
        </authorList>
    </citation>
    <scope>NUCLEOTIDE SEQUENCE [LARGE SCALE GENOMIC DNA]</scope>
    <source>
        <strain evidence="4 5">LG61</strain>
    </source>
</reference>
<sequence>MEMMRQQRNLLLIPFILCFILARPVFSLNLDALLPDERNTVEVFQKASSKVVYVHRLANATVQRRYALQKTHIPDGAGSGIIWDNKGHVVTNFHVINGADDIAITLGNMTVPAKVIGSEPRKDIAVLEIKSPKALDYLKSFQPFEIVSLNDLIVGQKAIAIGNPFGLDHSLSKGVISALGRKVPGIGGVTIYDMIQTDTPINPGNSGGPLLNSAGQLIGMNTMIYSRSGSSAGIGFAVPAEDIQKIASQIINHGRVVLSGIGIQRVEPHLAQRLGVKKGILIADVVPGTPADKLKLRGTHRDQWGRIVLGDVIVGVNAHPVPNYDALYNLLTEIKVGEQITVSILRNGKKMDVKMKTIDIAAL</sequence>
<evidence type="ECO:0000256" key="1">
    <source>
        <dbReference type="ARBA" id="ARBA00010541"/>
    </source>
</evidence>
<evidence type="ECO:0000313" key="5">
    <source>
        <dbReference type="Proteomes" id="UP000239239"/>
    </source>
</evidence>
<dbReference type="Proteomes" id="UP000239239">
    <property type="component" value="Unassembled WGS sequence"/>
</dbReference>
<comment type="caution">
    <text evidence="4">The sequence shown here is derived from an EMBL/GenBank/DDBJ whole genome shotgun (WGS) entry which is preliminary data.</text>
</comment>